<protein>
    <submittedName>
        <fullName evidence="2">Uncharacterized protein</fullName>
    </submittedName>
</protein>
<proteinExistence type="predicted"/>
<sequence>MERRTSNRTPRGADAYRPGPGSIRWSTAPASIIAHVDAEQGVSFWMDQRVLLRRLRVHFLLLPLAEVAVLSEDRDPLPGTPREHWLVWQSLTKTAATTRVPTDAGVLAGRLGLGRGAQGMAARAMLGELMAAIWQLRSA</sequence>
<feature type="region of interest" description="Disordered" evidence="1">
    <location>
        <begin position="1"/>
        <end position="22"/>
    </location>
</feature>
<evidence type="ECO:0000313" key="2">
    <source>
        <dbReference type="EMBL" id="CAA9499850.1"/>
    </source>
</evidence>
<dbReference type="AlphaFoldDB" id="A0A6J4SPB1"/>
<dbReference type="EMBL" id="CADCVV010000095">
    <property type="protein sequence ID" value="CAA9499850.1"/>
    <property type="molecule type" value="Genomic_DNA"/>
</dbReference>
<accession>A0A6J4SPB1</accession>
<gene>
    <name evidence="2" type="ORF">AVDCRST_MAG17-1303</name>
</gene>
<name>A0A6J4SPB1_9ACTN</name>
<evidence type="ECO:0000256" key="1">
    <source>
        <dbReference type="SAM" id="MobiDB-lite"/>
    </source>
</evidence>
<reference evidence="2" key="1">
    <citation type="submission" date="2020-02" db="EMBL/GenBank/DDBJ databases">
        <authorList>
            <person name="Meier V. D."/>
        </authorList>
    </citation>
    <scope>NUCLEOTIDE SEQUENCE</scope>
    <source>
        <strain evidence="2">AVDCRST_MAG17</strain>
    </source>
</reference>
<organism evidence="2">
    <name type="scientific">uncultured Solirubrobacterales bacterium</name>
    <dbReference type="NCBI Taxonomy" id="768556"/>
    <lineage>
        <taxon>Bacteria</taxon>
        <taxon>Bacillati</taxon>
        <taxon>Actinomycetota</taxon>
        <taxon>Thermoleophilia</taxon>
        <taxon>Solirubrobacterales</taxon>
        <taxon>environmental samples</taxon>
    </lineage>
</organism>